<reference evidence="1" key="2">
    <citation type="journal article" date="2015" name="Data Brief">
        <title>Shoot transcriptome of the giant reed, Arundo donax.</title>
        <authorList>
            <person name="Barrero R.A."/>
            <person name="Guerrero F.D."/>
            <person name="Moolhuijzen P."/>
            <person name="Goolsby J.A."/>
            <person name="Tidwell J."/>
            <person name="Bellgard S.E."/>
            <person name="Bellgard M.I."/>
        </authorList>
    </citation>
    <scope>NUCLEOTIDE SEQUENCE</scope>
    <source>
        <tissue evidence="1">Shoot tissue taken approximately 20 cm above the soil surface</tissue>
    </source>
</reference>
<name>A0A0A9DXK0_ARUDO</name>
<protein>
    <submittedName>
        <fullName evidence="1">Uncharacterized protein</fullName>
    </submittedName>
</protein>
<evidence type="ECO:0000313" key="1">
    <source>
        <dbReference type="EMBL" id="JAD91423.1"/>
    </source>
</evidence>
<dbReference type="AlphaFoldDB" id="A0A0A9DXK0"/>
<dbReference type="EMBL" id="GBRH01206472">
    <property type="protein sequence ID" value="JAD91423.1"/>
    <property type="molecule type" value="Transcribed_RNA"/>
</dbReference>
<reference evidence="1" key="1">
    <citation type="submission" date="2014-09" db="EMBL/GenBank/DDBJ databases">
        <authorList>
            <person name="Magalhaes I.L.F."/>
            <person name="Oliveira U."/>
            <person name="Santos F.R."/>
            <person name="Vidigal T.H.D.A."/>
            <person name="Brescovit A.D."/>
            <person name="Santos A.J."/>
        </authorList>
    </citation>
    <scope>NUCLEOTIDE SEQUENCE</scope>
    <source>
        <tissue evidence="1">Shoot tissue taken approximately 20 cm above the soil surface</tissue>
    </source>
</reference>
<organism evidence="1">
    <name type="scientific">Arundo donax</name>
    <name type="common">Giant reed</name>
    <name type="synonym">Donax arundinaceus</name>
    <dbReference type="NCBI Taxonomy" id="35708"/>
    <lineage>
        <taxon>Eukaryota</taxon>
        <taxon>Viridiplantae</taxon>
        <taxon>Streptophyta</taxon>
        <taxon>Embryophyta</taxon>
        <taxon>Tracheophyta</taxon>
        <taxon>Spermatophyta</taxon>
        <taxon>Magnoliopsida</taxon>
        <taxon>Liliopsida</taxon>
        <taxon>Poales</taxon>
        <taxon>Poaceae</taxon>
        <taxon>PACMAD clade</taxon>
        <taxon>Arundinoideae</taxon>
        <taxon>Arundineae</taxon>
        <taxon>Arundo</taxon>
    </lineage>
</organism>
<proteinExistence type="predicted"/>
<accession>A0A0A9DXK0</accession>
<sequence>MRETCTIMMLTMPSPCTCFRGYIKVIEYLICERANQESILEKSKIS</sequence>